<organism evidence="1 2">
    <name type="scientific">Liquorilactobacillus aquaticus DSM 21051</name>
    <dbReference type="NCBI Taxonomy" id="1423725"/>
    <lineage>
        <taxon>Bacteria</taxon>
        <taxon>Bacillati</taxon>
        <taxon>Bacillota</taxon>
        <taxon>Bacilli</taxon>
        <taxon>Lactobacillales</taxon>
        <taxon>Lactobacillaceae</taxon>
        <taxon>Liquorilactobacillus</taxon>
    </lineage>
</organism>
<gene>
    <name evidence="1" type="ORF">FC19_GL000455</name>
</gene>
<evidence type="ECO:0000313" key="2">
    <source>
        <dbReference type="Proteomes" id="UP000051015"/>
    </source>
</evidence>
<accession>A0A0R2CZ24</accession>
<evidence type="ECO:0000313" key="1">
    <source>
        <dbReference type="EMBL" id="KRM96928.1"/>
    </source>
</evidence>
<dbReference type="PATRIC" id="fig|1423725.3.peg.467"/>
<dbReference type="Proteomes" id="UP000051015">
    <property type="component" value="Unassembled WGS sequence"/>
</dbReference>
<dbReference type="InterPro" id="IPR053140">
    <property type="entry name" value="GDSL_Rv0518-like"/>
</dbReference>
<dbReference type="PANTHER" id="PTHR43784:SF2">
    <property type="entry name" value="GDSL-LIKE LIPASE_ACYLHYDROLASE, PUTATIVE (AFU_ORTHOLOGUE AFUA_2G00820)-RELATED"/>
    <property type="match status" value="1"/>
</dbReference>
<dbReference type="SUPFAM" id="SSF52266">
    <property type="entry name" value="SGNH hydrolase"/>
    <property type="match status" value="1"/>
</dbReference>
<dbReference type="STRING" id="1423725.FC19_GL000455"/>
<dbReference type="AlphaFoldDB" id="A0A0R2CZ24"/>
<dbReference type="Gene3D" id="3.40.50.1110">
    <property type="entry name" value="SGNH hydrolase"/>
    <property type="match status" value="1"/>
</dbReference>
<protein>
    <recommendedName>
        <fullName evidence="3">SGNH hydrolase-type esterase domain-containing protein</fullName>
    </recommendedName>
</protein>
<proteinExistence type="predicted"/>
<keyword evidence="2" id="KW-1185">Reference proteome</keyword>
<evidence type="ECO:0008006" key="3">
    <source>
        <dbReference type="Google" id="ProtNLM"/>
    </source>
</evidence>
<dbReference type="PANTHER" id="PTHR43784">
    <property type="entry name" value="GDSL-LIKE LIPASE/ACYLHYDROLASE, PUTATIVE (AFU_ORTHOLOGUE AFUA_2G00820)-RELATED"/>
    <property type="match status" value="1"/>
</dbReference>
<dbReference type="InterPro" id="IPR036514">
    <property type="entry name" value="SGNH_hydro_sf"/>
</dbReference>
<comment type="caution">
    <text evidence="1">The sequence shown here is derived from an EMBL/GenBank/DDBJ whole genome shotgun (WGS) entry which is preliminary data.</text>
</comment>
<dbReference type="EMBL" id="AYZD01000011">
    <property type="protein sequence ID" value="KRM96928.1"/>
    <property type="molecule type" value="Genomic_DNA"/>
</dbReference>
<sequence>MLQRAGDKYNSGLFIFARRNITWKEVIKVEWKLGWYHSCDNYRTLPFTFPELTEVIQAVINLSGKAVRLNLSNLYGKTKLVFQKVEVSLDEKFHVKQTATFNGVARAEIVQGTIIMSDPVWLKVSAGMKLYVKLSSCVKQTYSDFCCTYDTTMTNAAFVRNYKGLPHLQRSMTARRGWFCLNEINILTDNMPGIINMTGDSLVEMGQISASVAEVMYRAYPEEVVVVNTGISGGRLLYDAPDDEQLYQTFGLSLLKRASTEAQKINPIWTIAFIGSNDLLMPLLSKEAAGQTVTVETFLQGILQLRRTLVERNSRFILGTILPFSLGHGTVPHTSRYIQAVEKRFKINQQLYLLPETIDCSRIVEDENHCLKAEYDFGDHLHLNKRGGQKIAAAICAKISAGD</sequence>
<name>A0A0R2CZ24_9LACO</name>
<reference evidence="1 2" key="1">
    <citation type="journal article" date="2015" name="Genome Announc.">
        <title>Expanding the biotechnology potential of lactobacilli through comparative genomics of 213 strains and associated genera.</title>
        <authorList>
            <person name="Sun Z."/>
            <person name="Harris H.M."/>
            <person name="McCann A."/>
            <person name="Guo C."/>
            <person name="Argimon S."/>
            <person name="Zhang W."/>
            <person name="Yang X."/>
            <person name="Jeffery I.B."/>
            <person name="Cooney J.C."/>
            <person name="Kagawa T.F."/>
            <person name="Liu W."/>
            <person name="Song Y."/>
            <person name="Salvetti E."/>
            <person name="Wrobel A."/>
            <person name="Rasinkangas P."/>
            <person name="Parkhill J."/>
            <person name="Rea M.C."/>
            <person name="O'Sullivan O."/>
            <person name="Ritari J."/>
            <person name="Douillard F.P."/>
            <person name="Paul Ross R."/>
            <person name="Yang R."/>
            <person name="Briner A.E."/>
            <person name="Felis G.E."/>
            <person name="de Vos W.M."/>
            <person name="Barrangou R."/>
            <person name="Klaenhammer T.R."/>
            <person name="Caufield P.W."/>
            <person name="Cui Y."/>
            <person name="Zhang H."/>
            <person name="O'Toole P.W."/>
        </authorList>
    </citation>
    <scope>NUCLEOTIDE SEQUENCE [LARGE SCALE GENOMIC DNA]</scope>
    <source>
        <strain evidence="1 2">DSM 21051</strain>
    </source>
</reference>